<protein>
    <recommendedName>
        <fullName evidence="6">DHHA2 domain-containing protein</fullName>
    </recommendedName>
</protein>
<dbReference type="GO" id="GO:0046872">
    <property type="term" value="F:metal ion binding"/>
    <property type="evidence" value="ECO:0007669"/>
    <property type="project" value="UniProtKB-KW"/>
</dbReference>
<comment type="cofactor">
    <cofactor evidence="1">
        <name>Mn(2+)</name>
        <dbReference type="ChEBI" id="CHEBI:29035"/>
    </cofactor>
</comment>
<dbReference type="AlphaFoldDB" id="A0AAV8XYA8"/>
<dbReference type="GO" id="GO:0004309">
    <property type="term" value="F:exopolyphosphatase activity"/>
    <property type="evidence" value="ECO:0007669"/>
    <property type="project" value="TreeGrafter"/>
</dbReference>
<dbReference type="EMBL" id="JANEYF010002641">
    <property type="protein sequence ID" value="KAJ8943921.1"/>
    <property type="molecule type" value="Genomic_DNA"/>
</dbReference>
<evidence type="ECO:0000313" key="7">
    <source>
        <dbReference type="EMBL" id="KAJ8943921.1"/>
    </source>
</evidence>
<dbReference type="Pfam" id="PF01368">
    <property type="entry name" value="DHH"/>
    <property type="match status" value="1"/>
</dbReference>
<evidence type="ECO:0000256" key="4">
    <source>
        <dbReference type="ARBA" id="ARBA00022801"/>
    </source>
</evidence>
<keyword evidence="3" id="KW-0479">Metal-binding</keyword>
<name>A0AAV8XYA8_9CUCU</name>
<evidence type="ECO:0000256" key="2">
    <source>
        <dbReference type="ARBA" id="ARBA00010331"/>
    </source>
</evidence>
<proteinExistence type="inferred from homology"/>
<dbReference type="PANTHER" id="PTHR12112">
    <property type="entry name" value="BNIP - RELATED"/>
    <property type="match status" value="1"/>
</dbReference>
<dbReference type="SUPFAM" id="SSF64182">
    <property type="entry name" value="DHH phosphoesterases"/>
    <property type="match status" value="1"/>
</dbReference>
<keyword evidence="5" id="KW-0464">Manganese</keyword>
<dbReference type="Gene3D" id="3.10.310.20">
    <property type="entry name" value="DHHA2 domain"/>
    <property type="match status" value="1"/>
</dbReference>
<evidence type="ECO:0000313" key="8">
    <source>
        <dbReference type="Proteomes" id="UP001162156"/>
    </source>
</evidence>
<dbReference type="GO" id="GO:0005737">
    <property type="term" value="C:cytoplasm"/>
    <property type="evidence" value="ECO:0007669"/>
    <property type="project" value="InterPro"/>
</dbReference>
<dbReference type="Pfam" id="PF02833">
    <property type="entry name" value="DHHA2"/>
    <property type="match status" value="1"/>
</dbReference>
<comment type="similarity">
    <text evidence="2">Belongs to the PPase class C family. Prune subfamily.</text>
</comment>
<evidence type="ECO:0000256" key="5">
    <source>
        <dbReference type="ARBA" id="ARBA00023211"/>
    </source>
</evidence>
<reference evidence="7" key="1">
    <citation type="journal article" date="2023" name="Insect Mol. Biol.">
        <title>Genome sequencing provides insights into the evolution of gene families encoding plant cell wall-degrading enzymes in longhorned beetles.</title>
        <authorList>
            <person name="Shin N.R."/>
            <person name="Okamura Y."/>
            <person name="Kirsch R."/>
            <person name="Pauchet Y."/>
        </authorList>
    </citation>
    <scope>NUCLEOTIDE SEQUENCE</scope>
    <source>
        <strain evidence="7">RBIC_L_NR</strain>
    </source>
</reference>
<dbReference type="InterPro" id="IPR038222">
    <property type="entry name" value="DHHA2_dom_sf"/>
</dbReference>
<accession>A0AAV8XYA8</accession>
<evidence type="ECO:0000256" key="3">
    <source>
        <dbReference type="ARBA" id="ARBA00022723"/>
    </source>
</evidence>
<dbReference type="Gene3D" id="3.90.1640.10">
    <property type="entry name" value="inorganic pyrophosphatase (n-terminal core)"/>
    <property type="match status" value="1"/>
</dbReference>
<keyword evidence="8" id="KW-1185">Reference proteome</keyword>
<evidence type="ECO:0000259" key="6">
    <source>
        <dbReference type="SMART" id="SM01131"/>
    </source>
</evidence>
<gene>
    <name evidence="7" type="ORF">NQ314_009585</name>
</gene>
<keyword evidence="4" id="KW-0378">Hydrolase</keyword>
<dbReference type="InterPro" id="IPR038763">
    <property type="entry name" value="DHH_sf"/>
</dbReference>
<comment type="caution">
    <text evidence="7">The sequence shown here is derived from an EMBL/GenBank/DDBJ whole genome shotgun (WGS) entry which is preliminary data.</text>
</comment>
<dbReference type="PANTHER" id="PTHR12112:SF39">
    <property type="entry name" value="EG:152A3.5 PROTEIN (FBGN0003116_PN PROTEIN)"/>
    <property type="match status" value="1"/>
</dbReference>
<sequence length="376" mass="43060">MDFIKYLQFAKEATKNINSFKDIHIVIGNESCDMDSTVSSLIFAYFLNKHKIPEIDDSALVIPILNVSYENFLLRSDNCFVLQECGISLNFLIYRDQLDFEEILKTNKLTTTLVDHHILAATEKSLENTVIQIFDHRPVDPSNNWSNKKIDLNIKQVGSCSTLIADKILEVDELFLNKELAYLIYETIVYDTVALLPENGRAKELDLIIAKKLEEKFSFKEERKVVFEKLWAAHNDISHLTPTQILSKDLKIVENTPVPGLPMLVESFLKLDDAYTAIEKFAEKYKVSLLVLIGLDANREVKRDIGIFWKNGSKDLKDILLSKLKCSEDLKGYSFCLTEVCTGYKDIICLRQNNTKLSRKQIIPLIKDAILENVNI</sequence>
<dbReference type="InterPro" id="IPR004097">
    <property type="entry name" value="DHHA2"/>
</dbReference>
<evidence type="ECO:0000256" key="1">
    <source>
        <dbReference type="ARBA" id="ARBA00001936"/>
    </source>
</evidence>
<feature type="domain" description="DHHA2" evidence="6">
    <location>
        <begin position="227"/>
        <end position="370"/>
    </location>
</feature>
<dbReference type="InterPro" id="IPR001667">
    <property type="entry name" value="DDH_dom"/>
</dbReference>
<dbReference type="SMART" id="SM01131">
    <property type="entry name" value="DHHA2"/>
    <property type="match status" value="1"/>
</dbReference>
<organism evidence="7 8">
    <name type="scientific">Rhamnusium bicolor</name>
    <dbReference type="NCBI Taxonomy" id="1586634"/>
    <lineage>
        <taxon>Eukaryota</taxon>
        <taxon>Metazoa</taxon>
        <taxon>Ecdysozoa</taxon>
        <taxon>Arthropoda</taxon>
        <taxon>Hexapoda</taxon>
        <taxon>Insecta</taxon>
        <taxon>Pterygota</taxon>
        <taxon>Neoptera</taxon>
        <taxon>Endopterygota</taxon>
        <taxon>Coleoptera</taxon>
        <taxon>Polyphaga</taxon>
        <taxon>Cucujiformia</taxon>
        <taxon>Chrysomeloidea</taxon>
        <taxon>Cerambycidae</taxon>
        <taxon>Lepturinae</taxon>
        <taxon>Rhagiini</taxon>
        <taxon>Rhamnusium</taxon>
    </lineage>
</organism>
<dbReference type="Proteomes" id="UP001162156">
    <property type="component" value="Unassembled WGS sequence"/>
</dbReference>